<dbReference type="EMBL" id="UZAM01006951">
    <property type="protein sequence ID" value="VDO95477.1"/>
    <property type="molecule type" value="Genomic_DNA"/>
</dbReference>
<dbReference type="GO" id="GO:0070006">
    <property type="term" value="F:metalloaminopeptidase activity"/>
    <property type="evidence" value="ECO:0007669"/>
    <property type="project" value="TreeGrafter"/>
</dbReference>
<dbReference type="InterPro" id="IPR045357">
    <property type="entry name" value="Aminopeptidase_N-like_N"/>
</dbReference>
<dbReference type="AlphaFoldDB" id="A0A183IDT8"/>
<dbReference type="GO" id="GO:0016020">
    <property type="term" value="C:membrane"/>
    <property type="evidence" value="ECO:0007669"/>
    <property type="project" value="TreeGrafter"/>
</dbReference>
<evidence type="ECO:0000256" key="1">
    <source>
        <dbReference type="ARBA" id="ARBA00022438"/>
    </source>
</evidence>
<keyword evidence="4" id="KW-1185">Reference proteome</keyword>
<accession>A0A183IDT8</accession>
<dbReference type="OrthoDB" id="5834318at2759"/>
<evidence type="ECO:0000259" key="2">
    <source>
        <dbReference type="Pfam" id="PF17900"/>
    </source>
</evidence>
<dbReference type="GO" id="GO:0008270">
    <property type="term" value="F:zinc ion binding"/>
    <property type="evidence" value="ECO:0007669"/>
    <property type="project" value="TreeGrafter"/>
</dbReference>
<keyword evidence="1" id="KW-0031">Aminopeptidase</keyword>
<dbReference type="WBParaSite" id="SBAD_0000187001-mRNA-1">
    <property type="protein sequence ID" value="SBAD_0000187001-mRNA-1"/>
    <property type="gene ID" value="SBAD_0000187001"/>
</dbReference>
<evidence type="ECO:0000313" key="5">
    <source>
        <dbReference type="WBParaSite" id="SBAD_0000187001-mRNA-1"/>
    </source>
</evidence>
<dbReference type="Proteomes" id="UP000270296">
    <property type="component" value="Unassembled WGS sequence"/>
</dbReference>
<dbReference type="GO" id="GO:0006508">
    <property type="term" value="P:proteolysis"/>
    <property type="evidence" value="ECO:0007669"/>
    <property type="project" value="TreeGrafter"/>
</dbReference>
<reference evidence="5" key="1">
    <citation type="submission" date="2016-06" db="UniProtKB">
        <authorList>
            <consortium name="WormBaseParasite"/>
        </authorList>
    </citation>
    <scope>IDENTIFICATION</scope>
</reference>
<evidence type="ECO:0000313" key="4">
    <source>
        <dbReference type="Proteomes" id="UP000270296"/>
    </source>
</evidence>
<keyword evidence="1" id="KW-0645">Protease</keyword>
<organism evidence="5">
    <name type="scientific">Soboliphyme baturini</name>
    <dbReference type="NCBI Taxonomy" id="241478"/>
    <lineage>
        <taxon>Eukaryota</taxon>
        <taxon>Metazoa</taxon>
        <taxon>Ecdysozoa</taxon>
        <taxon>Nematoda</taxon>
        <taxon>Enoplea</taxon>
        <taxon>Dorylaimia</taxon>
        <taxon>Dioctophymatida</taxon>
        <taxon>Dioctophymatoidea</taxon>
        <taxon>Soboliphymatidae</taxon>
        <taxon>Soboliphyme</taxon>
    </lineage>
</organism>
<dbReference type="GO" id="GO:0042277">
    <property type="term" value="F:peptide binding"/>
    <property type="evidence" value="ECO:0007669"/>
    <property type="project" value="TreeGrafter"/>
</dbReference>
<proteinExistence type="predicted"/>
<evidence type="ECO:0000313" key="3">
    <source>
        <dbReference type="EMBL" id="VDO95477.1"/>
    </source>
</evidence>
<dbReference type="GO" id="GO:0043171">
    <property type="term" value="P:peptide catabolic process"/>
    <property type="evidence" value="ECO:0007669"/>
    <property type="project" value="TreeGrafter"/>
</dbReference>
<reference evidence="3 4" key="2">
    <citation type="submission" date="2018-11" db="EMBL/GenBank/DDBJ databases">
        <authorList>
            <consortium name="Pathogen Informatics"/>
        </authorList>
    </citation>
    <scope>NUCLEOTIDE SEQUENCE [LARGE SCALE GENOMIC DNA]</scope>
</reference>
<dbReference type="SUPFAM" id="SSF63737">
    <property type="entry name" value="Leukotriene A4 hydrolase N-terminal domain"/>
    <property type="match status" value="1"/>
</dbReference>
<dbReference type="Pfam" id="PF17900">
    <property type="entry name" value="Peptidase_M1_N"/>
    <property type="match status" value="1"/>
</dbReference>
<sequence>MALPCFDAPNFKAQFDVTLVHPMDMIALSNQIVVSSQVSKVWAPPNAFNQTKFSTTAGPVALDYYAQQFDQPFPLKKQGYVACVL</sequence>
<dbReference type="PANTHER" id="PTHR11533:SF276">
    <property type="entry name" value="GLUTAMYL AMINOPEPTIDASE"/>
    <property type="match status" value="1"/>
</dbReference>
<dbReference type="InterPro" id="IPR050344">
    <property type="entry name" value="Peptidase_M1_aminopeptidases"/>
</dbReference>
<dbReference type="GO" id="GO:0005615">
    <property type="term" value="C:extracellular space"/>
    <property type="evidence" value="ECO:0007669"/>
    <property type="project" value="TreeGrafter"/>
</dbReference>
<name>A0A183IDT8_9BILA</name>
<dbReference type="PANTHER" id="PTHR11533">
    <property type="entry name" value="PROTEASE M1 ZINC METALLOPROTEASE"/>
    <property type="match status" value="1"/>
</dbReference>
<protein>
    <submittedName>
        <fullName evidence="5">Peptidase_M1_N domain-containing protein</fullName>
    </submittedName>
</protein>
<feature type="domain" description="Aminopeptidase N-like N-terminal" evidence="2">
    <location>
        <begin position="2"/>
        <end position="56"/>
    </location>
</feature>
<dbReference type="Gene3D" id="2.60.40.1730">
    <property type="entry name" value="tricorn interacting facor f3 domain"/>
    <property type="match status" value="1"/>
</dbReference>
<dbReference type="GO" id="GO:0005737">
    <property type="term" value="C:cytoplasm"/>
    <property type="evidence" value="ECO:0007669"/>
    <property type="project" value="TreeGrafter"/>
</dbReference>
<dbReference type="InterPro" id="IPR042097">
    <property type="entry name" value="Aminopeptidase_N-like_N_sf"/>
</dbReference>
<keyword evidence="1" id="KW-0378">Hydrolase</keyword>
<gene>
    <name evidence="3" type="ORF">SBAD_LOCUS1782</name>
</gene>